<dbReference type="SUPFAM" id="SSF53335">
    <property type="entry name" value="S-adenosyl-L-methionine-dependent methyltransferases"/>
    <property type="match status" value="2"/>
</dbReference>
<feature type="region of interest" description="Disordered" evidence="3">
    <location>
        <begin position="1"/>
        <end position="67"/>
    </location>
</feature>
<dbReference type="InterPro" id="IPR029063">
    <property type="entry name" value="SAM-dependent_MTases_sf"/>
</dbReference>
<dbReference type="AlphaFoldDB" id="X6NM93"/>
<keyword evidence="2" id="KW-0808">Transferase</keyword>
<dbReference type="PANTHER" id="PTHR13393">
    <property type="entry name" value="SAM-DEPENDENT METHYLTRANSFERASE"/>
    <property type="match status" value="1"/>
</dbReference>
<dbReference type="OrthoDB" id="514248at2759"/>
<accession>X6NM93</accession>
<reference evidence="4 5" key="1">
    <citation type="journal article" date="2013" name="Curr. Biol.">
        <title>The Genome of the Foraminiferan Reticulomyxa filosa.</title>
        <authorList>
            <person name="Glockner G."/>
            <person name="Hulsmann N."/>
            <person name="Schleicher M."/>
            <person name="Noegel A.A."/>
            <person name="Eichinger L."/>
            <person name="Gallinger C."/>
            <person name="Pawlowski J."/>
            <person name="Sierra R."/>
            <person name="Euteneuer U."/>
            <person name="Pillet L."/>
            <person name="Moustafa A."/>
            <person name="Platzer M."/>
            <person name="Groth M."/>
            <person name="Szafranski K."/>
            <person name="Schliwa M."/>
        </authorList>
    </citation>
    <scope>NUCLEOTIDE SEQUENCE [LARGE SCALE GENOMIC DNA]</scope>
</reference>
<dbReference type="InterPro" id="IPR010286">
    <property type="entry name" value="METTL16/RlmF"/>
</dbReference>
<dbReference type="Gene3D" id="3.40.50.150">
    <property type="entry name" value="Vaccinia Virus protein VP39"/>
    <property type="match status" value="1"/>
</dbReference>
<keyword evidence="1" id="KW-0489">Methyltransferase</keyword>
<evidence type="ECO:0000313" key="5">
    <source>
        <dbReference type="Proteomes" id="UP000023152"/>
    </source>
</evidence>
<name>X6NM93_RETFI</name>
<dbReference type="Proteomes" id="UP000023152">
    <property type="component" value="Unassembled WGS sequence"/>
</dbReference>
<feature type="compositionally biased region" description="Basic and acidic residues" evidence="3">
    <location>
        <begin position="32"/>
        <end position="58"/>
    </location>
</feature>
<evidence type="ECO:0000256" key="3">
    <source>
        <dbReference type="SAM" id="MobiDB-lite"/>
    </source>
</evidence>
<gene>
    <name evidence="4" type="ORF">RFI_09995</name>
</gene>
<dbReference type="PANTHER" id="PTHR13393:SF0">
    <property type="entry name" value="RNA N6-ADENOSINE-METHYLTRANSFERASE METTL16"/>
    <property type="match status" value="1"/>
</dbReference>
<dbReference type="OMA" id="CNISWIV"/>
<protein>
    <recommendedName>
        <fullName evidence="6">U6 small nuclear RNA (adenine-(43)-N(6))-methyltransferase</fullName>
    </recommendedName>
</protein>
<evidence type="ECO:0000256" key="2">
    <source>
        <dbReference type="ARBA" id="ARBA00022679"/>
    </source>
</evidence>
<organism evidence="4 5">
    <name type="scientific">Reticulomyxa filosa</name>
    <dbReference type="NCBI Taxonomy" id="46433"/>
    <lineage>
        <taxon>Eukaryota</taxon>
        <taxon>Sar</taxon>
        <taxon>Rhizaria</taxon>
        <taxon>Retaria</taxon>
        <taxon>Foraminifera</taxon>
        <taxon>Monothalamids</taxon>
        <taxon>Reticulomyxidae</taxon>
        <taxon>Reticulomyxa</taxon>
    </lineage>
</organism>
<proteinExistence type="predicted"/>
<dbReference type="GO" id="GO:0005634">
    <property type="term" value="C:nucleus"/>
    <property type="evidence" value="ECO:0007669"/>
    <property type="project" value="TreeGrafter"/>
</dbReference>
<dbReference type="GO" id="GO:0070475">
    <property type="term" value="P:rRNA base methylation"/>
    <property type="evidence" value="ECO:0007669"/>
    <property type="project" value="TreeGrafter"/>
</dbReference>
<dbReference type="EMBL" id="ASPP01007441">
    <property type="protein sequence ID" value="ETO27136.1"/>
    <property type="molecule type" value="Genomic_DNA"/>
</dbReference>
<dbReference type="Pfam" id="PF05971">
    <property type="entry name" value="Methyltransf_10"/>
    <property type="match status" value="1"/>
</dbReference>
<evidence type="ECO:0000313" key="4">
    <source>
        <dbReference type="EMBL" id="ETO27136.1"/>
    </source>
</evidence>
<sequence length="493" mass="57263">MKRNRITMEADGGEESGTLPCSKRVKIQQSPEESKKKEKENEEKEEKEKEKKNQEMHIRNPYRNNPPNYLELAKKYENFSKYVTEKGQIDYNDAMSNLQLTKVLLEEDFKIKYFDMPLDNLIPPVPQRLNYVLFVQDLMDCIPDYMLNNLSIHPSVIKFFGSETTKQNNTTNIYGLDIGCGASGILSLLLVQSNNPKQYNYKCIGTEVDLQSIECVNTIINQNQLQNKIKILQQTNSSHIFNSLFNDYNTNANKNDIIVHFTICNPPFFDDINETGLNPHRISSGTNHELVFSSGGEIGFIQLMCKECHTLKLEKNILWFTTMLGKKSSIQPIQHFLLQLYHNHPLQLKPFIIQTTFSQGKQTRWGLAWTFYRKCYDSYLQLLNNNDDNGNKNNVSFTHQLSIPLSSSINEQQWINYILLPAIQQYGIRISSSDLVNKQILFHQDFNLFSCNISWIVFSDQQQHILLTFKFLDGDYVLFSAFHKWLQSQLISN</sequence>
<evidence type="ECO:0000256" key="1">
    <source>
        <dbReference type="ARBA" id="ARBA00022603"/>
    </source>
</evidence>
<comment type="caution">
    <text evidence="4">The sequence shown here is derived from an EMBL/GenBank/DDBJ whole genome shotgun (WGS) entry which is preliminary data.</text>
</comment>
<keyword evidence="5" id="KW-1185">Reference proteome</keyword>
<dbReference type="GO" id="GO:0008168">
    <property type="term" value="F:methyltransferase activity"/>
    <property type="evidence" value="ECO:0007669"/>
    <property type="project" value="UniProtKB-KW"/>
</dbReference>
<evidence type="ECO:0008006" key="6">
    <source>
        <dbReference type="Google" id="ProtNLM"/>
    </source>
</evidence>